<evidence type="ECO:0000256" key="5">
    <source>
        <dbReference type="PROSITE-ProRule" id="PRU00473"/>
    </source>
</evidence>
<dbReference type="InterPro" id="IPR037873">
    <property type="entry name" value="BamE-like"/>
</dbReference>
<evidence type="ECO:0000259" key="7">
    <source>
        <dbReference type="PROSITE" id="PS51123"/>
    </source>
</evidence>
<keyword evidence="9" id="KW-1185">Reference proteome</keyword>
<keyword evidence="3 5" id="KW-0472">Membrane</keyword>
<dbReference type="PANTHER" id="PTHR30329">
    <property type="entry name" value="STATOR ELEMENT OF FLAGELLAR MOTOR COMPLEX"/>
    <property type="match status" value="1"/>
</dbReference>
<name>A0A7S6UF78_9GAMM</name>
<dbReference type="InterPro" id="IPR006664">
    <property type="entry name" value="OMP_bac"/>
</dbReference>
<evidence type="ECO:0000256" key="1">
    <source>
        <dbReference type="ARBA" id="ARBA00004442"/>
    </source>
</evidence>
<accession>A0A7S6UF78</accession>
<organism evidence="8 9">
    <name type="scientific">Novilysobacter ciconiae</name>
    <dbReference type="NCBI Taxonomy" id="2781022"/>
    <lineage>
        <taxon>Bacteria</taxon>
        <taxon>Pseudomonadati</taxon>
        <taxon>Pseudomonadota</taxon>
        <taxon>Gammaproteobacteria</taxon>
        <taxon>Lysobacterales</taxon>
        <taxon>Lysobacteraceae</taxon>
        <taxon>Novilysobacter</taxon>
    </lineage>
</organism>
<dbReference type="Pfam" id="PF04355">
    <property type="entry name" value="BamE"/>
    <property type="match status" value="1"/>
</dbReference>
<dbReference type="InterPro" id="IPR006665">
    <property type="entry name" value="OmpA-like"/>
</dbReference>
<evidence type="ECO:0000313" key="8">
    <source>
        <dbReference type="EMBL" id="QOW19197.1"/>
    </source>
</evidence>
<dbReference type="PRINTS" id="PR01021">
    <property type="entry name" value="OMPADOMAIN"/>
</dbReference>
<feature type="domain" description="OmpA-like" evidence="7">
    <location>
        <begin position="156"/>
        <end position="283"/>
    </location>
</feature>
<dbReference type="Proteomes" id="UP000594059">
    <property type="component" value="Chromosome"/>
</dbReference>
<evidence type="ECO:0000256" key="4">
    <source>
        <dbReference type="ARBA" id="ARBA00023237"/>
    </source>
</evidence>
<reference evidence="8 9" key="1">
    <citation type="submission" date="2020-10" db="EMBL/GenBank/DDBJ databases">
        <title>complete genome sequencing of Lysobacter sp. H21R20.</title>
        <authorList>
            <person name="Bae J.-W."/>
            <person name="Lee S.-Y."/>
        </authorList>
    </citation>
    <scope>NUCLEOTIDE SEQUENCE [LARGE SCALE GENOMIC DNA]</scope>
    <source>
        <strain evidence="8 9">H21R20</strain>
    </source>
</reference>
<sequence>MLRGALATAVCALLSVPAGALAQDVGLPSTAVMPVQGVVGDTDFPEASRSRIRNGDFVNVDNLRQMGRGLGKSQVRRLLGNPHFSEGVAGVSRWDYVFNFRTGVDTHVTCQYQVNYERANGNYVVDSMHWDGSACLDALNDRPDPVVGPDPVVSTAAPAVHTLSADALFAFDGSRPRDILPQGKEEIAALAQELSRSGAEQITVVGHADRLGSHSYNQALSERRAATVRQLLVEQGLPGAGITAAGRGSSEPVTSCDRSLPRAELIECLKPDRRVEIRVAGTH</sequence>
<dbReference type="Gene3D" id="3.30.1330.60">
    <property type="entry name" value="OmpA-like domain"/>
    <property type="match status" value="1"/>
</dbReference>
<evidence type="ECO:0000256" key="3">
    <source>
        <dbReference type="ARBA" id="ARBA00023136"/>
    </source>
</evidence>
<proteinExistence type="predicted"/>
<dbReference type="PROSITE" id="PS01068">
    <property type="entry name" value="OMPA_1"/>
    <property type="match status" value="1"/>
</dbReference>
<dbReference type="Gene3D" id="3.30.1450.10">
    <property type="match status" value="1"/>
</dbReference>
<gene>
    <name evidence="8" type="ORF">INQ41_11240</name>
</gene>
<keyword evidence="4" id="KW-0998">Cell outer membrane</keyword>
<dbReference type="GO" id="GO:0009279">
    <property type="term" value="C:cell outer membrane"/>
    <property type="evidence" value="ECO:0007669"/>
    <property type="project" value="UniProtKB-SubCell"/>
</dbReference>
<evidence type="ECO:0000256" key="2">
    <source>
        <dbReference type="ARBA" id="ARBA00022729"/>
    </source>
</evidence>
<dbReference type="KEGG" id="lcic:INQ41_11240"/>
<dbReference type="PROSITE" id="PS51123">
    <property type="entry name" value="OMPA_2"/>
    <property type="match status" value="1"/>
</dbReference>
<dbReference type="InterPro" id="IPR007450">
    <property type="entry name" value="BamE_dom"/>
</dbReference>
<protein>
    <submittedName>
        <fullName evidence="8">OmpA family protein</fullName>
    </submittedName>
</protein>
<dbReference type="InterPro" id="IPR006690">
    <property type="entry name" value="OMPA-like_CS"/>
</dbReference>
<evidence type="ECO:0000313" key="9">
    <source>
        <dbReference type="Proteomes" id="UP000594059"/>
    </source>
</evidence>
<dbReference type="InterPro" id="IPR036737">
    <property type="entry name" value="OmpA-like_sf"/>
</dbReference>
<keyword evidence="2 6" id="KW-0732">Signal</keyword>
<dbReference type="SUPFAM" id="SSF103088">
    <property type="entry name" value="OmpA-like"/>
    <property type="match status" value="1"/>
</dbReference>
<evidence type="ECO:0000256" key="6">
    <source>
        <dbReference type="SAM" id="SignalP"/>
    </source>
</evidence>
<feature type="chain" id="PRO_5033044826" evidence="6">
    <location>
        <begin position="23"/>
        <end position="283"/>
    </location>
</feature>
<dbReference type="InterPro" id="IPR050330">
    <property type="entry name" value="Bact_OuterMem_StrucFunc"/>
</dbReference>
<comment type="subcellular location">
    <subcellularLocation>
        <location evidence="1">Cell outer membrane</location>
    </subcellularLocation>
</comment>
<dbReference type="EMBL" id="CP063656">
    <property type="protein sequence ID" value="QOW19197.1"/>
    <property type="molecule type" value="Genomic_DNA"/>
</dbReference>
<dbReference type="CDD" id="cd07185">
    <property type="entry name" value="OmpA_C-like"/>
    <property type="match status" value="1"/>
</dbReference>
<dbReference type="Pfam" id="PF00691">
    <property type="entry name" value="OmpA"/>
    <property type="match status" value="1"/>
</dbReference>
<dbReference type="AlphaFoldDB" id="A0A7S6UF78"/>
<dbReference type="PANTHER" id="PTHR30329:SF21">
    <property type="entry name" value="LIPOPROTEIN YIAD-RELATED"/>
    <property type="match status" value="1"/>
</dbReference>
<feature type="signal peptide" evidence="6">
    <location>
        <begin position="1"/>
        <end position="22"/>
    </location>
</feature>